<dbReference type="PANTHER" id="PTHR43756">
    <property type="entry name" value="CHOLINE MONOOXYGENASE, CHLOROPLASTIC"/>
    <property type="match status" value="1"/>
</dbReference>
<keyword evidence="5" id="KW-0408">Iron</keyword>
<organism evidence="8 9">
    <name type="scientific">Sphingomonas chungangi</name>
    <dbReference type="NCBI Taxonomy" id="2683589"/>
    <lineage>
        <taxon>Bacteria</taxon>
        <taxon>Pseudomonadati</taxon>
        <taxon>Pseudomonadota</taxon>
        <taxon>Alphaproteobacteria</taxon>
        <taxon>Sphingomonadales</taxon>
        <taxon>Sphingomonadaceae</taxon>
        <taxon>Sphingomonas</taxon>
    </lineage>
</organism>
<dbReference type="InterPro" id="IPR036922">
    <property type="entry name" value="Rieske_2Fe-2S_sf"/>
</dbReference>
<dbReference type="PRINTS" id="PR00090">
    <property type="entry name" value="RNGDIOXGNASE"/>
</dbReference>
<dbReference type="InterPro" id="IPR001663">
    <property type="entry name" value="Rng_hydr_dOase-A"/>
</dbReference>
<dbReference type="AlphaFoldDB" id="A0A838L5H8"/>
<dbReference type="Gene3D" id="2.102.10.10">
    <property type="entry name" value="Rieske [2Fe-2S] iron-sulphur domain"/>
    <property type="match status" value="1"/>
</dbReference>
<keyword evidence="4" id="KW-0560">Oxidoreductase</keyword>
<dbReference type="Pfam" id="PF00355">
    <property type="entry name" value="Rieske"/>
    <property type="match status" value="1"/>
</dbReference>
<keyword evidence="3" id="KW-0479">Metal-binding</keyword>
<evidence type="ECO:0000256" key="1">
    <source>
        <dbReference type="ARBA" id="ARBA00001962"/>
    </source>
</evidence>
<protein>
    <submittedName>
        <fullName evidence="8">Aromatic ring-hydroxylating dioxygenase subunit alpha</fullName>
    </submittedName>
</protein>
<dbReference type="EMBL" id="JACEIB010000003">
    <property type="protein sequence ID" value="MBA2933709.1"/>
    <property type="molecule type" value="Genomic_DNA"/>
</dbReference>
<dbReference type="CDD" id="cd03469">
    <property type="entry name" value="Rieske_RO_Alpha_N"/>
    <property type="match status" value="1"/>
</dbReference>
<evidence type="ECO:0000256" key="6">
    <source>
        <dbReference type="ARBA" id="ARBA00023014"/>
    </source>
</evidence>
<dbReference type="Gene3D" id="3.90.380.10">
    <property type="entry name" value="Naphthalene 1,2-dioxygenase Alpha Subunit, Chain A, domain 1"/>
    <property type="match status" value="2"/>
</dbReference>
<dbReference type="GO" id="GO:0005506">
    <property type="term" value="F:iron ion binding"/>
    <property type="evidence" value="ECO:0007669"/>
    <property type="project" value="InterPro"/>
</dbReference>
<dbReference type="InterPro" id="IPR017941">
    <property type="entry name" value="Rieske_2Fe-2S"/>
</dbReference>
<accession>A0A838L5H8</accession>
<dbReference type="GO" id="GO:0051537">
    <property type="term" value="F:2 iron, 2 sulfur cluster binding"/>
    <property type="evidence" value="ECO:0007669"/>
    <property type="project" value="UniProtKB-KW"/>
</dbReference>
<dbReference type="PROSITE" id="PS51296">
    <property type="entry name" value="RIESKE"/>
    <property type="match status" value="1"/>
</dbReference>
<evidence type="ECO:0000256" key="4">
    <source>
        <dbReference type="ARBA" id="ARBA00023002"/>
    </source>
</evidence>
<reference evidence="8 9" key="1">
    <citation type="submission" date="2020-07" db="EMBL/GenBank/DDBJ databases">
        <authorList>
            <person name="Sun Q."/>
        </authorList>
    </citation>
    <scope>NUCLEOTIDE SEQUENCE [LARGE SCALE GENOMIC DNA]</scope>
    <source>
        <strain evidence="8 9">CGMCC 1.13654</strain>
    </source>
</reference>
<dbReference type="SUPFAM" id="SSF55961">
    <property type="entry name" value="Bet v1-like"/>
    <property type="match status" value="1"/>
</dbReference>
<evidence type="ECO:0000259" key="7">
    <source>
        <dbReference type="PROSITE" id="PS51296"/>
    </source>
</evidence>
<dbReference type="RefSeq" id="WP_160363514.1">
    <property type="nucleotide sequence ID" value="NZ_JACEIB010000003.1"/>
</dbReference>
<sequence>MTDQTLTLIHETMDAQLGRKGYPDAFPTLPEVPASRYFDPAFAQLERDHLWSKSWLLAGLATDLPGAGSYLLFEKLDRSVIVSRGKDGEIRAFHNVCRHRASALLLEPKGKAMRFVCPYHAWGYDLEGKLKSVPDQHDFACLDKSERGLIPVRCETWRGMIFINFDDAAQPLAEFMAPVAPETDGYPLEKLVVKDHFLVPMETNWKTAYHNFLEIYHVSIVHAKSLAPYLDSQSFVVALYEGGHSRFATRKRKGDSIFKSGIGFPEEMGELFKECTIARPTFPNTFFALDPIGFTLQCFWPHPTDPDKSIMEVRLVGWESDAEEDRAYWAAMRPNVESILAEDLQLFASIQRGLKSGQMPKVMMGYQERALYWFEEEIDRRIGVENIPEQQRVVPVLSDYVTR</sequence>
<comment type="caution">
    <text evidence="8">The sequence shown here is derived from an EMBL/GenBank/DDBJ whole genome shotgun (WGS) entry which is preliminary data.</text>
</comment>
<keyword evidence="6" id="KW-0411">Iron-sulfur</keyword>
<comment type="cofactor">
    <cofactor evidence="1">
        <name>Fe cation</name>
        <dbReference type="ChEBI" id="CHEBI:24875"/>
    </cofactor>
</comment>
<dbReference type="PANTHER" id="PTHR43756:SF5">
    <property type="entry name" value="CHOLINE MONOOXYGENASE, CHLOROPLASTIC"/>
    <property type="match status" value="1"/>
</dbReference>
<evidence type="ECO:0000313" key="9">
    <source>
        <dbReference type="Proteomes" id="UP000570166"/>
    </source>
</evidence>
<keyword evidence="8" id="KW-0223">Dioxygenase</keyword>
<evidence type="ECO:0000256" key="5">
    <source>
        <dbReference type="ARBA" id="ARBA00023004"/>
    </source>
</evidence>
<dbReference type="InterPro" id="IPR015879">
    <property type="entry name" value="Ring_hydroxy_dOase_asu_C_dom"/>
</dbReference>
<proteinExistence type="predicted"/>
<evidence type="ECO:0000256" key="2">
    <source>
        <dbReference type="ARBA" id="ARBA00022714"/>
    </source>
</evidence>
<feature type="domain" description="Rieske" evidence="7">
    <location>
        <begin position="55"/>
        <end position="163"/>
    </location>
</feature>
<keyword evidence="2" id="KW-0001">2Fe-2S</keyword>
<dbReference type="Proteomes" id="UP000570166">
    <property type="component" value="Unassembled WGS sequence"/>
</dbReference>
<dbReference type="CDD" id="cd00680">
    <property type="entry name" value="RHO_alpha_C"/>
    <property type="match status" value="1"/>
</dbReference>
<dbReference type="SUPFAM" id="SSF50022">
    <property type="entry name" value="ISP domain"/>
    <property type="match status" value="1"/>
</dbReference>
<evidence type="ECO:0000313" key="8">
    <source>
        <dbReference type="EMBL" id="MBA2933709.1"/>
    </source>
</evidence>
<keyword evidence="9" id="KW-1185">Reference proteome</keyword>
<dbReference type="Pfam" id="PF00848">
    <property type="entry name" value="Ring_hydroxyl_A"/>
    <property type="match status" value="1"/>
</dbReference>
<dbReference type="GO" id="GO:0051213">
    <property type="term" value="F:dioxygenase activity"/>
    <property type="evidence" value="ECO:0007669"/>
    <property type="project" value="UniProtKB-KW"/>
</dbReference>
<name>A0A838L5H8_9SPHN</name>
<gene>
    <name evidence="8" type="ORF">HZF05_06310</name>
</gene>
<evidence type="ECO:0000256" key="3">
    <source>
        <dbReference type="ARBA" id="ARBA00022723"/>
    </source>
</evidence>